<proteinExistence type="predicted"/>
<evidence type="ECO:0000256" key="1">
    <source>
        <dbReference type="SAM" id="MobiDB-lite"/>
    </source>
</evidence>
<dbReference type="InterPro" id="IPR029058">
    <property type="entry name" value="AB_hydrolase_fold"/>
</dbReference>
<feature type="region of interest" description="Disordered" evidence="1">
    <location>
        <begin position="74"/>
        <end position="106"/>
    </location>
</feature>
<feature type="compositionally biased region" description="Polar residues" evidence="1">
    <location>
        <begin position="94"/>
        <end position="106"/>
    </location>
</feature>
<dbReference type="Proteomes" id="UP001501570">
    <property type="component" value="Unassembled WGS sequence"/>
</dbReference>
<dbReference type="Gene3D" id="3.40.50.1820">
    <property type="entry name" value="alpha/beta hydrolase"/>
    <property type="match status" value="1"/>
</dbReference>
<feature type="compositionally biased region" description="Basic and acidic residues" evidence="1">
    <location>
        <begin position="76"/>
        <end position="86"/>
    </location>
</feature>
<organism evidence="2 3">
    <name type="scientific">Rugosimonospora acidiphila</name>
    <dbReference type="NCBI Taxonomy" id="556531"/>
    <lineage>
        <taxon>Bacteria</taxon>
        <taxon>Bacillati</taxon>
        <taxon>Actinomycetota</taxon>
        <taxon>Actinomycetes</taxon>
        <taxon>Micromonosporales</taxon>
        <taxon>Micromonosporaceae</taxon>
        <taxon>Rugosimonospora</taxon>
    </lineage>
</organism>
<name>A0ABP9RLE3_9ACTN</name>
<dbReference type="RefSeq" id="WP_345626796.1">
    <property type="nucleotide sequence ID" value="NZ_BAABJQ010000003.1"/>
</dbReference>
<gene>
    <name evidence="2" type="ORF">GCM10023322_11650</name>
</gene>
<comment type="caution">
    <text evidence="2">The sequence shown here is derived from an EMBL/GenBank/DDBJ whole genome shotgun (WGS) entry which is preliminary data.</text>
</comment>
<dbReference type="EMBL" id="BAABJQ010000003">
    <property type="protein sequence ID" value="GAA5180108.1"/>
    <property type="molecule type" value="Genomic_DNA"/>
</dbReference>
<protein>
    <recommendedName>
        <fullName evidence="4">Alpha/beta hydrolase</fullName>
    </recommendedName>
</protein>
<dbReference type="SUPFAM" id="SSF53474">
    <property type="entry name" value="alpha/beta-Hydrolases"/>
    <property type="match status" value="1"/>
</dbReference>
<reference evidence="3" key="1">
    <citation type="journal article" date="2019" name="Int. J. Syst. Evol. Microbiol.">
        <title>The Global Catalogue of Microorganisms (GCM) 10K type strain sequencing project: providing services to taxonomists for standard genome sequencing and annotation.</title>
        <authorList>
            <consortium name="The Broad Institute Genomics Platform"/>
            <consortium name="The Broad Institute Genome Sequencing Center for Infectious Disease"/>
            <person name="Wu L."/>
            <person name="Ma J."/>
        </authorList>
    </citation>
    <scope>NUCLEOTIDE SEQUENCE [LARGE SCALE GENOMIC DNA]</scope>
    <source>
        <strain evidence="3">JCM 18304</strain>
    </source>
</reference>
<evidence type="ECO:0008006" key="4">
    <source>
        <dbReference type="Google" id="ProtNLM"/>
    </source>
</evidence>
<sequence>MTNLPVRRVITDVLGVAYHEAGPADGQPIILLHGYPYDIHSYVEVAPLLAKSGYRVPVAGRFSTPFCAAWPGCDRATSKESSRDEGFPGETPELSPQGTLSGDTPV</sequence>
<evidence type="ECO:0000313" key="3">
    <source>
        <dbReference type="Proteomes" id="UP001501570"/>
    </source>
</evidence>
<accession>A0ABP9RLE3</accession>
<keyword evidence="3" id="KW-1185">Reference proteome</keyword>
<evidence type="ECO:0000313" key="2">
    <source>
        <dbReference type="EMBL" id="GAA5180108.1"/>
    </source>
</evidence>